<dbReference type="Proteomes" id="UP000198703">
    <property type="component" value="Unassembled WGS sequence"/>
</dbReference>
<evidence type="ECO:0000313" key="11">
    <source>
        <dbReference type="Proteomes" id="UP000198703"/>
    </source>
</evidence>
<organism evidence="10 11">
    <name type="scientific">Rubrimonas cliftonensis</name>
    <dbReference type="NCBI Taxonomy" id="89524"/>
    <lineage>
        <taxon>Bacteria</taxon>
        <taxon>Pseudomonadati</taxon>
        <taxon>Pseudomonadota</taxon>
        <taxon>Alphaproteobacteria</taxon>
        <taxon>Rhodobacterales</taxon>
        <taxon>Paracoccaceae</taxon>
        <taxon>Rubrimonas</taxon>
    </lineage>
</organism>
<evidence type="ECO:0000256" key="3">
    <source>
        <dbReference type="ARBA" id="ARBA00022475"/>
    </source>
</evidence>
<dbReference type="Pfam" id="PF12704">
    <property type="entry name" value="MacB_PCD"/>
    <property type="match status" value="1"/>
</dbReference>
<keyword evidence="11" id="KW-1185">Reference proteome</keyword>
<keyword evidence="2" id="KW-0813">Transport</keyword>
<evidence type="ECO:0000259" key="9">
    <source>
        <dbReference type="Pfam" id="PF12704"/>
    </source>
</evidence>
<dbReference type="AlphaFoldDB" id="A0A1H4BR40"/>
<protein>
    <submittedName>
        <fullName evidence="10">Putative ABC transport system permease protein</fullName>
    </submittedName>
</protein>
<dbReference type="GO" id="GO:0005886">
    <property type="term" value="C:plasma membrane"/>
    <property type="evidence" value="ECO:0007669"/>
    <property type="project" value="UniProtKB-SubCell"/>
</dbReference>
<evidence type="ECO:0000256" key="4">
    <source>
        <dbReference type="ARBA" id="ARBA00022692"/>
    </source>
</evidence>
<dbReference type="PANTHER" id="PTHR43738">
    <property type="entry name" value="ABC TRANSPORTER, MEMBRANE PROTEIN"/>
    <property type="match status" value="1"/>
</dbReference>
<name>A0A1H4BR40_9RHOB</name>
<feature type="transmembrane region" description="Helical" evidence="7">
    <location>
        <begin position="189"/>
        <end position="211"/>
    </location>
</feature>
<dbReference type="InterPro" id="IPR003838">
    <property type="entry name" value="ABC3_permease_C"/>
</dbReference>
<keyword evidence="3" id="KW-1003">Cell membrane</keyword>
<evidence type="ECO:0000256" key="7">
    <source>
        <dbReference type="SAM" id="Phobius"/>
    </source>
</evidence>
<feature type="transmembrane region" description="Helical" evidence="7">
    <location>
        <begin position="271"/>
        <end position="292"/>
    </location>
</feature>
<dbReference type="InterPro" id="IPR051125">
    <property type="entry name" value="ABC-4/HrtB_transporter"/>
</dbReference>
<dbReference type="InterPro" id="IPR025857">
    <property type="entry name" value="MacB_PCD"/>
</dbReference>
<dbReference type="PANTHER" id="PTHR43738:SF1">
    <property type="entry name" value="HEMIN TRANSPORT SYSTEM PERMEASE PROTEIN HRTB-RELATED"/>
    <property type="match status" value="1"/>
</dbReference>
<accession>A0A1H4BR40</accession>
<dbReference type="EMBL" id="FNQM01000006">
    <property type="protein sequence ID" value="SEA50564.1"/>
    <property type="molecule type" value="Genomic_DNA"/>
</dbReference>
<feature type="domain" description="ABC3 transporter permease C-terminal" evidence="8">
    <location>
        <begin position="191"/>
        <end position="299"/>
    </location>
</feature>
<feature type="domain" description="MacB-like periplasmic core" evidence="9">
    <location>
        <begin position="7"/>
        <end position="159"/>
    </location>
</feature>
<gene>
    <name evidence="10" type="ORF">SAMN05444370_1064</name>
</gene>
<evidence type="ECO:0000256" key="6">
    <source>
        <dbReference type="ARBA" id="ARBA00023136"/>
    </source>
</evidence>
<evidence type="ECO:0000256" key="2">
    <source>
        <dbReference type="ARBA" id="ARBA00022448"/>
    </source>
</evidence>
<keyword evidence="5 7" id="KW-1133">Transmembrane helix</keyword>
<reference evidence="10 11" key="1">
    <citation type="submission" date="2016-10" db="EMBL/GenBank/DDBJ databases">
        <authorList>
            <person name="de Groot N.N."/>
        </authorList>
    </citation>
    <scope>NUCLEOTIDE SEQUENCE [LARGE SCALE GENOMIC DNA]</scope>
    <source>
        <strain evidence="10 11">DSM 15345</strain>
    </source>
</reference>
<dbReference type="Pfam" id="PF02687">
    <property type="entry name" value="FtsX"/>
    <property type="match status" value="1"/>
</dbReference>
<keyword evidence="6 7" id="KW-0472">Membrane</keyword>
<keyword evidence="4 7" id="KW-0812">Transmembrane</keyword>
<evidence type="ECO:0000259" key="8">
    <source>
        <dbReference type="Pfam" id="PF02687"/>
    </source>
</evidence>
<evidence type="ECO:0000256" key="1">
    <source>
        <dbReference type="ARBA" id="ARBA00004651"/>
    </source>
</evidence>
<evidence type="ECO:0000313" key="10">
    <source>
        <dbReference type="EMBL" id="SEA50564.1"/>
    </source>
</evidence>
<feature type="transmembrane region" description="Helical" evidence="7">
    <location>
        <begin position="232"/>
        <end position="259"/>
    </location>
</feature>
<evidence type="ECO:0000256" key="5">
    <source>
        <dbReference type="ARBA" id="ARBA00022989"/>
    </source>
</evidence>
<dbReference type="STRING" id="89524.SAMN05444370_1064"/>
<comment type="subcellular location">
    <subcellularLocation>
        <location evidence="1">Cell membrane</location>
        <topology evidence="1">Multi-pass membrane protein</topology>
    </subcellularLocation>
</comment>
<proteinExistence type="predicted"/>
<sequence length="305" mass="32937">MDRRVAGLDGVARVRRFMQSDQQIVHEGARKRATVVGLDYPTDAGGWVTLARGRPLATGRQEVIADESLGLAIGDRIELARDRYEVVGLARGMVSAMGDGLIFVSINDALDITRRKASEEIRLGRAAAGLDEVPSDSKIAAIIVDLEPGADKAALVRAVASWGDANILSTAEQRDLFLNQRLWRLRVQVLAFTAVLLVVTAVVMSLIVYTMTLEKLPQISLLKLIGARDRHIYGLIVQQALMIGLGGYALGVAVAYLVFPLFPRRIVLDPLDLAAMLGVVLVIGLAAAQLGVRRAMQAKPQDVLS</sequence>